<evidence type="ECO:0000256" key="20">
    <source>
        <dbReference type="PROSITE-ProRule" id="PRU00169"/>
    </source>
</evidence>
<dbReference type="GO" id="GO:0005886">
    <property type="term" value="C:plasma membrane"/>
    <property type="evidence" value="ECO:0007669"/>
    <property type="project" value="UniProtKB-SubCell"/>
</dbReference>
<dbReference type="SMART" id="SM00448">
    <property type="entry name" value="REC"/>
    <property type="match status" value="1"/>
</dbReference>
<sequence>MKPARVGRRWRAPVLVALAGLLLSGAAAWYQTLQNQRLMQQRLQAVGAAAAEHMQQHLGRYQDALQGLRGVVLTAGPARMGQGELNLYLASLAPERELGSARSFGFVRRVPREDEAAFVREQRARQPDFYVSEFSRHAHSRYVVQAYRALDGGQPLQGLDLGSETLRRLTADLAAAAGEARLTPPVMLYGSGEVRPAFLLVLPVYAAGAVPAPALRAATLVGWTYAALRIEKVVQDVGAEAAGLSISLEDVTGPTPLRVLPRLDGGARDVLRTSTTLHTYGRRWQLTVEGGEAYTMRQHLPSPAVVLAAGLVMTAALTALLAVAAAGRQRRDEALAGQARLAAIVDSSADAIIGKDMQGRITSWNDGAERLFGHSTAQALGRTVAELLVPPHLQHEEQAILRRLAAGETVTDVETQRLHRDGHVVDVWVAVAPVRHPDGSVIGAAKTVRDITERKAAELRVRAANARLEDTVAQRTAQLRDTNLILSNVLDAATGVAIIACAVDGSITVFNRGAERMLGYSAEQMLHGATPMRFHDPGELAARAAELSEQEAQLVGPFRALVLGAERAGAETREWTYIRQDGSRLAVSLIVTAMHDAHGRLSGYLGVAMDITQRRELLSSLQRAKEEALAASAAKSNFLANMSHEIRTPMNAVLGMLQLVQATPLAPRQRDYLSKAGSAARALLQLLNDVLDYSKIEAGKLKLDPHPFDSDAMLRDLAVVLGGNQAGKPVELIFDLDPRLPAVLIGDRLRLQQILINLAGNALKFTECGEVCVSVRVLAGTEGWLRLRVAVTDSGIGISTEQQARIFDGFTQAEASISRRYGGTGLGLVISRRLLALMGSTLQLDSAPGQGSCFWFEVDLGCGALAPAPALPGPTLLIAHAHHGAGSALQRMACGLGWQATLAGDGLAAVQAMSLQRYDAVLLDQALGQRAALERQVTACGMPLVLLTPACETPASGEVLSTPATPHMLAKAVQRALDGPVAPPQLEPAPQRLLGMHILLVEDNPLNREVAGELLGHEGAQVTLADNGREGLDYLLAAQLLPDVVLMDMQMPEMDGLEATRRIRTALGPALRIVAMTANAGEADRASCLAAGMDDHVGKPIDLEQLVRCLLRSAAPAPLPSPTLDGDEAPALVLARFGGNDSLYRRALDGFGTQSRELAAQAVAALRSGERAEAGAALHTYKGLAATLGARGLAAQVSALEQAVKRGETDDALLAQTAALPQAGLDATQRLRAGLAPAPAPLPATPPALLSPLPLDELAALLAAGNLRALDWVTPLAGSTDAQLCRLAQSIQALDFTAAQELLHQQMAAL</sequence>
<dbReference type="InterPro" id="IPR003661">
    <property type="entry name" value="HisK_dim/P_dom"/>
</dbReference>
<dbReference type="InterPro" id="IPR011006">
    <property type="entry name" value="CheY-like_superfamily"/>
</dbReference>
<evidence type="ECO:0000256" key="21">
    <source>
        <dbReference type="SAM" id="Phobius"/>
    </source>
</evidence>
<dbReference type="SUPFAM" id="SSF52172">
    <property type="entry name" value="CheY-like"/>
    <property type="match status" value="2"/>
</dbReference>
<dbReference type="InterPro" id="IPR000700">
    <property type="entry name" value="PAS-assoc_C"/>
</dbReference>
<keyword evidence="6 21" id="KW-0812">Transmembrane</keyword>
<dbReference type="EMBL" id="FRCX01000002">
    <property type="protein sequence ID" value="SHM67462.1"/>
    <property type="molecule type" value="Genomic_DNA"/>
</dbReference>
<dbReference type="Pfam" id="PF03924">
    <property type="entry name" value="CHASE"/>
    <property type="match status" value="1"/>
</dbReference>
<keyword evidence="11 21" id="KW-1133">Transmembrane helix</keyword>
<evidence type="ECO:0000259" key="22">
    <source>
        <dbReference type="PROSITE" id="PS50109"/>
    </source>
</evidence>
<dbReference type="SUPFAM" id="SSF47226">
    <property type="entry name" value="Histidine-containing phosphotransfer domain, HPT domain"/>
    <property type="match status" value="1"/>
</dbReference>
<dbReference type="SUPFAM" id="SSF47384">
    <property type="entry name" value="Homodimeric domain of signal transducing histidine kinase"/>
    <property type="match status" value="1"/>
</dbReference>
<gene>
    <name evidence="28" type="ORF">SAMN05192549_102197</name>
</gene>
<evidence type="ECO:0000256" key="5">
    <source>
        <dbReference type="ARBA" id="ARBA00022679"/>
    </source>
</evidence>
<keyword evidence="29" id="KW-1185">Reference proteome</keyword>
<dbReference type="Gene3D" id="3.30.450.350">
    <property type="entry name" value="CHASE domain"/>
    <property type="match status" value="1"/>
</dbReference>
<feature type="domain" description="PAS" evidence="24">
    <location>
        <begin position="337"/>
        <end position="408"/>
    </location>
</feature>
<feature type="domain" description="HPt" evidence="27">
    <location>
        <begin position="1140"/>
        <end position="1238"/>
    </location>
</feature>
<accession>A0A1M7KPM8</accession>
<evidence type="ECO:0000313" key="29">
    <source>
        <dbReference type="Proteomes" id="UP000184339"/>
    </source>
</evidence>
<dbReference type="CDD" id="cd17546">
    <property type="entry name" value="REC_hyHK_CKI1_RcsC-like"/>
    <property type="match status" value="1"/>
</dbReference>
<reference evidence="29" key="1">
    <citation type="submission" date="2016-11" db="EMBL/GenBank/DDBJ databases">
        <authorList>
            <person name="Varghese N."/>
            <person name="Submissions S."/>
        </authorList>
    </citation>
    <scope>NUCLEOTIDE SEQUENCE [LARGE SCALE GENOMIC DNA]</scope>
    <source>
        <strain evidence="29">Sac-22</strain>
    </source>
</reference>
<dbReference type="SUPFAM" id="SSF55785">
    <property type="entry name" value="PYP-like sensor domain (PAS domain)"/>
    <property type="match status" value="2"/>
</dbReference>
<dbReference type="InterPro" id="IPR000014">
    <property type="entry name" value="PAS"/>
</dbReference>
<dbReference type="OrthoDB" id="5290456at2"/>
<dbReference type="InterPro" id="IPR013656">
    <property type="entry name" value="PAS_4"/>
</dbReference>
<dbReference type="SMART" id="SM00388">
    <property type="entry name" value="HisKA"/>
    <property type="match status" value="1"/>
</dbReference>
<dbReference type="InterPro" id="IPR001610">
    <property type="entry name" value="PAC"/>
</dbReference>
<feature type="domain" description="PAC" evidence="25">
    <location>
        <begin position="411"/>
        <end position="463"/>
    </location>
</feature>
<dbReference type="PANTHER" id="PTHR45339:SF5">
    <property type="entry name" value="HISTIDINE KINASE"/>
    <property type="match status" value="1"/>
</dbReference>
<keyword evidence="14 21" id="KW-0472">Membrane</keyword>
<evidence type="ECO:0000259" key="27">
    <source>
        <dbReference type="PROSITE" id="PS50894"/>
    </source>
</evidence>
<dbReference type="PROSITE" id="PS50110">
    <property type="entry name" value="RESPONSE_REGULATORY"/>
    <property type="match status" value="1"/>
</dbReference>
<dbReference type="Gene3D" id="3.30.565.10">
    <property type="entry name" value="Histidine kinase-like ATPase, C-terminal domain"/>
    <property type="match status" value="1"/>
</dbReference>
<comment type="subunit">
    <text evidence="16">At low DSF concentrations, interacts with RpfF.</text>
</comment>
<dbReference type="InterPro" id="IPR042240">
    <property type="entry name" value="CHASE_sf"/>
</dbReference>
<evidence type="ECO:0000256" key="4">
    <source>
        <dbReference type="ARBA" id="ARBA00022553"/>
    </source>
</evidence>
<keyword evidence="13" id="KW-0843">Virulence</keyword>
<evidence type="ECO:0000256" key="1">
    <source>
        <dbReference type="ARBA" id="ARBA00000085"/>
    </source>
</evidence>
<keyword evidence="5" id="KW-0808">Transferase</keyword>
<feature type="modified residue" description="4-aspartylphosphate" evidence="20">
    <location>
        <position position="1048"/>
    </location>
</feature>
<evidence type="ECO:0000256" key="9">
    <source>
        <dbReference type="ARBA" id="ARBA00022777"/>
    </source>
</evidence>
<dbReference type="Pfam" id="PF00512">
    <property type="entry name" value="HisKA"/>
    <property type="match status" value="1"/>
</dbReference>
<dbReference type="InterPro" id="IPR035965">
    <property type="entry name" value="PAS-like_dom_sf"/>
</dbReference>
<dbReference type="PROSITE" id="PS50113">
    <property type="entry name" value="PAC"/>
    <property type="match status" value="2"/>
</dbReference>
<dbReference type="SMART" id="SM00387">
    <property type="entry name" value="HATPase_c"/>
    <property type="match status" value="1"/>
</dbReference>
<evidence type="ECO:0000256" key="18">
    <source>
        <dbReference type="ARBA" id="ARBA00070152"/>
    </source>
</evidence>
<evidence type="ECO:0000259" key="25">
    <source>
        <dbReference type="PROSITE" id="PS50113"/>
    </source>
</evidence>
<dbReference type="SMART" id="SM00086">
    <property type="entry name" value="PAC"/>
    <property type="match status" value="2"/>
</dbReference>
<dbReference type="GO" id="GO:0000155">
    <property type="term" value="F:phosphorelay sensor kinase activity"/>
    <property type="evidence" value="ECO:0007669"/>
    <property type="project" value="InterPro"/>
</dbReference>
<dbReference type="STRING" id="551987.SAMN05192549_102197"/>
<dbReference type="InterPro" id="IPR005467">
    <property type="entry name" value="His_kinase_dom"/>
</dbReference>
<evidence type="ECO:0000256" key="6">
    <source>
        <dbReference type="ARBA" id="ARBA00022692"/>
    </source>
</evidence>
<dbReference type="CDD" id="cd16922">
    <property type="entry name" value="HATPase_EvgS-ArcB-TorS-like"/>
    <property type="match status" value="1"/>
</dbReference>
<feature type="domain" description="Histidine kinase" evidence="22">
    <location>
        <begin position="641"/>
        <end position="862"/>
    </location>
</feature>
<dbReference type="Pfam" id="PF02518">
    <property type="entry name" value="HATPase_c"/>
    <property type="match status" value="1"/>
</dbReference>
<evidence type="ECO:0000256" key="11">
    <source>
        <dbReference type="ARBA" id="ARBA00022989"/>
    </source>
</evidence>
<dbReference type="NCBIfam" id="TIGR00229">
    <property type="entry name" value="sensory_box"/>
    <property type="match status" value="2"/>
</dbReference>
<keyword evidence="8" id="KW-0547">Nucleotide-binding</keyword>
<evidence type="ECO:0000256" key="12">
    <source>
        <dbReference type="ARBA" id="ARBA00023012"/>
    </source>
</evidence>
<evidence type="ECO:0000259" key="26">
    <source>
        <dbReference type="PROSITE" id="PS50839"/>
    </source>
</evidence>
<comment type="subcellular location">
    <subcellularLocation>
        <location evidence="2">Membrane</location>
    </subcellularLocation>
</comment>
<dbReference type="InterPro" id="IPR003594">
    <property type="entry name" value="HATPase_dom"/>
</dbReference>
<protein>
    <recommendedName>
        <fullName evidence="17">Sensory/regulatory protein RpfC</fullName>
        <ecNumber evidence="3">2.7.13.3</ecNumber>
    </recommendedName>
    <alternativeName>
        <fullName evidence="18">Virulence sensor protein BvgS</fullName>
    </alternativeName>
</protein>
<dbReference type="InterPro" id="IPR036890">
    <property type="entry name" value="HATPase_C_sf"/>
</dbReference>
<dbReference type="FunFam" id="1.10.287.130:FF:000002">
    <property type="entry name" value="Two-component osmosensing histidine kinase"/>
    <property type="match status" value="1"/>
</dbReference>
<evidence type="ECO:0000256" key="17">
    <source>
        <dbReference type="ARBA" id="ARBA00068150"/>
    </source>
</evidence>
<dbReference type="PROSITE" id="PS50109">
    <property type="entry name" value="HIS_KIN"/>
    <property type="match status" value="1"/>
</dbReference>
<dbReference type="CDD" id="cd00082">
    <property type="entry name" value="HisKA"/>
    <property type="match status" value="1"/>
</dbReference>
<keyword evidence="12" id="KW-0902">Two-component regulatory system</keyword>
<dbReference type="Pfam" id="PF08448">
    <property type="entry name" value="PAS_4"/>
    <property type="match status" value="1"/>
</dbReference>
<proteinExistence type="predicted"/>
<evidence type="ECO:0000256" key="13">
    <source>
        <dbReference type="ARBA" id="ARBA00023026"/>
    </source>
</evidence>
<evidence type="ECO:0000256" key="14">
    <source>
        <dbReference type="ARBA" id="ARBA00023136"/>
    </source>
</evidence>
<comment type="catalytic activity">
    <reaction evidence="1">
        <text>ATP + protein L-histidine = ADP + protein N-phospho-L-histidine.</text>
        <dbReference type="EC" id="2.7.13.3"/>
    </reaction>
</comment>
<dbReference type="Pfam" id="PF00072">
    <property type="entry name" value="Response_reg"/>
    <property type="match status" value="1"/>
</dbReference>
<evidence type="ECO:0000256" key="16">
    <source>
        <dbReference type="ARBA" id="ARBA00064003"/>
    </source>
</evidence>
<dbReference type="GO" id="GO:0005524">
    <property type="term" value="F:ATP binding"/>
    <property type="evidence" value="ECO:0007669"/>
    <property type="project" value="UniProtKB-KW"/>
</dbReference>
<dbReference type="SMART" id="SM00091">
    <property type="entry name" value="PAS"/>
    <property type="match status" value="2"/>
</dbReference>
<feature type="modified residue" description="Phosphohistidine" evidence="19">
    <location>
        <position position="1179"/>
    </location>
</feature>
<evidence type="ECO:0000256" key="8">
    <source>
        <dbReference type="ARBA" id="ARBA00022741"/>
    </source>
</evidence>
<dbReference type="Gene3D" id="3.40.50.2300">
    <property type="match status" value="1"/>
</dbReference>
<keyword evidence="4 20" id="KW-0597">Phosphoprotein</keyword>
<dbReference type="Proteomes" id="UP000184339">
    <property type="component" value="Unassembled WGS sequence"/>
</dbReference>
<feature type="domain" description="PAS" evidence="24">
    <location>
        <begin position="482"/>
        <end position="526"/>
    </location>
</feature>
<evidence type="ECO:0000256" key="3">
    <source>
        <dbReference type="ARBA" id="ARBA00012438"/>
    </source>
</evidence>
<dbReference type="Gene3D" id="3.30.450.20">
    <property type="entry name" value="PAS domain"/>
    <property type="match status" value="2"/>
</dbReference>
<dbReference type="InterPro" id="IPR004358">
    <property type="entry name" value="Sig_transdc_His_kin-like_C"/>
</dbReference>
<evidence type="ECO:0000256" key="2">
    <source>
        <dbReference type="ARBA" id="ARBA00004370"/>
    </source>
</evidence>
<dbReference type="Gene3D" id="1.20.120.160">
    <property type="entry name" value="HPT domain"/>
    <property type="match status" value="1"/>
</dbReference>
<evidence type="ECO:0000259" key="24">
    <source>
        <dbReference type="PROSITE" id="PS50112"/>
    </source>
</evidence>
<evidence type="ECO:0000256" key="19">
    <source>
        <dbReference type="PROSITE-ProRule" id="PRU00110"/>
    </source>
</evidence>
<name>A0A1M7KPM8_9BURK</name>
<dbReference type="Pfam" id="PF13426">
    <property type="entry name" value="PAS_9"/>
    <property type="match status" value="1"/>
</dbReference>
<comment type="function">
    <text evidence="15">Member of the two-component regulatory system BvgS/BvgA. Phosphorylates BvgA via a four-step phosphorelay in response to environmental signals.</text>
</comment>
<dbReference type="InterPro" id="IPR006189">
    <property type="entry name" value="CHASE_dom"/>
</dbReference>
<evidence type="ECO:0000256" key="7">
    <source>
        <dbReference type="ARBA" id="ARBA00022729"/>
    </source>
</evidence>
<dbReference type="InterPro" id="IPR008207">
    <property type="entry name" value="Sig_transdc_His_kin_Hpt_dom"/>
</dbReference>
<evidence type="ECO:0000256" key="15">
    <source>
        <dbReference type="ARBA" id="ARBA00058004"/>
    </source>
</evidence>
<dbReference type="RefSeq" id="WP_072781909.1">
    <property type="nucleotide sequence ID" value="NZ_FRCX01000002.1"/>
</dbReference>
<dbReference type="PANTHER" id="PTHR45339">
    <property type="entry name" value="HYBRID SIGNAL TRANSDUCTION HISTIDINE KINASE J"/>
    <property type="match status" value="1"/>
</dbReference>
<feature type="domain" description="PAC" evidence="25">
    <location>
        <begin position="571"/>
        <end position="623"/>
    </location>
</feature>
<dbReference type="SUPFAM" id="SSF55874">
    <property type="entry name" value="ATPase domain of HSP90 chaperone/DNA topoisomerase II/histidine kinase"/>
    <property type="match status" value="1"/>
</dbReference>
<feature type="transmembrane region" description="Helical" evidence="21">
    <location>
        <begin position="304"/>
        <end position="326"/>
    </location>
</feature>
<organism evidence="28 29">
    <name type="scientific">Duganella sacchari</name>
    <dbReference type="NCBI Taxonomy" id="551987"/>
    <lineage>
        <taxon>Bacteria</taxon>
        <taxon>Pseudomonadati</taxon>
        <taxon>Pseudomonadota</taxon>
        <taxon>Betaproteobacteria</taxon>
        <taxon>Burkholderiales</taxon>
        <taxon>Oxalobacteraceae</taxon>
        <taxon>Telluria group</taxon>
        <taxon>Duganella</taxon>
    </lineage>
</organism>
<dbReference type="InterPro" id="IPR036641">
    <property type="entry name" value="HPT_dom_sf"/>
</dbReference>
<dbReference type="SMART" id="SM01079">
    <property type="entry name" value="CHASE"/>
    <property type="match status" value="1"/>
</dbReference>
<dbReference type="PROSITE" id="PS50839">
    <property type="entry name" value="CHASE"/>
    <property type="match status" value="1"/>
</dbReference>
<dbReference type="Pfam" id="PF01627">
    <property type="entry name" value="Hpt"/>
    <property type="match status" value="1"/>
</dbReference>
<feature type="domain" description="Response regulatory" evidence="23">
    <location>
        <begin position="997"/>
        <end position="1114"/>
    </location>
</feature>
<dbReference type="CDD" id="cd00130">
    <property type="entry name" value="PAS"/>
    <property type="match status" value="2"/>
</dbReference>
<evidence type="ECO:0000256" key="10">
    <source>
        <dbReference type="ARBA" id="ARBA00022840"/>
    </source>
</evidence>
<dbReference type="Gene3D" id="1.10.287.130">
    <property type="match status" value="1"/>
</dbReference>
<feature type="domain" description="CHASE" evidence="26">
    <location>
        <begin position="76"/>
        <end position="237"/>
    </location>
</feature>
<dbReference type="InterPro" id="IPR001789">
    <property type="entry name" value="Sig_transdc_resp-reg_receiver"/>
</dbReference>
<evidence type="ECO:0000313" key="28">
    <source>
        <dbReference type="EMBL" id="SHM67462.1"/>
    </source>
</evidence>
<dbReference type="PROSITE" id="PS50894">
    <property type="entry name" value="HPT"/>
    <property type="match status" value="1"/>
</dbReference>
<keyword evidence="7" id="KW-0732">Signal</keyword>
<dbReference type="EC" id="2.7.13.3" evidence="3"/>
<keyword evidence="9" id="KW-0418">Kinase</keyword>
<dbReference type="PROSITE" id="PS50112">
    <property type="entry name" value="PAS"/>
    <property type="match status" value="2"/>
</dbReference>
<keyword evidence="10" id="KW-0067">ATP-binding</keyword>
<dbReference type="PRINTS" id="PR00344">
    <property type="entry name" value="BCTRLSENSOR"/>
</dbReference>
<dbReference type="FunFam" id="3.30.565.10:FF:000010">
    <property type="entry name" value="Sensor histidine kinase RcsC"/>
    <property type="match status" value="1"/>
</dbReference>
<dbReference type="InterPro" id="IPR036097">
    <property type="entry name" value="HisK_dim/P_sf"/>
</dbReference>
<evidence type="ECO:0000259" key="23">
    <source>
        <dbReference type="PROSITE" id="PS50110"/>
    </source>
</evidence>